<dbReference type="NCBIfam" id="NF041024">
    <property type="entry name" value="acVLRF1_NCBI"/>
    <property type="match status" value="1"/>
</dbReference>
<dbReference type="SUPFAM" id="SSF53137">
    <property type="entry name" value="Translational machinery components"/>
    <property type="match status" value="1"/>
</dbReference>
<comment type="caution">
    <text evidence="2">The sequence shown here is derived from an EMBL/GenBank/DDBJ whole genome shotgun (WGS) entry which is preliminary data.</text>
</comment>
<accession>A0A176QBS1</accession>
<sequence>MPERVVEVDPQRYQRWRERFEESNAARAEDERQHVVAVERFEHDPLALLLVRRGGYGVGVAVGPELVAHKVGTRYVQSRTKKGGWSQQRYARRRGNQADELVGACGDHAARVLAALPDGAKGVRGLVLGGDRALLAQLLEDPRLRPLRELPRRELPDLPDPRLTVLQDALRRARQVRVTVLDP</sequence>
<evidence type="ECO:0000313" key="2">
    <source>
        <dbReference type="EMBL" id="OAB87120.1"/>
    </source>
</evidence>
<name>A0A176QBS1_9MICO</name>
<dbReference type="Pfam" id="PF18859">
    <property type="entry name" value="acVLRF1"/>
    <property type="match status" value="1"/>
</dbReference>
<protein>
    <recommendedName>
        <fullName evidence="1">Actinobacteria/chloroflexi VLRF1 release factor domain-containing protein</fullName>
    </recommendedName>
</protein>
<dbReference type="InterPro" id="IPR040783">
    <property type="entry name" value="VLRF1"/>
</dbReference>
<evidence type="ECO:0000313" key="3">
    <source>
        <dbReference type="Proteomes" id="UP000076976"/>
    </source>
</evidence>
<organism evidence="2 3">
    <name type="scientific">Janibacter melonis</name>
    <dbReference type="NCBI Taxonomy" id="262209"/>
    <lineage>
        <taxon>Bacteria</taxon>
        <taxon>Bacillati</taxon>
        <taxon>Actinomycetota</taxon>
        <taxon>Actinomycetes</taxon>
        <taxon>Micrococcales</taxon>
        <taxon>Intrasporangiaceae</taxon>
        <taxon>Janibacter</taxon>
    </lineage>
</organism>
<keyword evidence="3" id="KW-1185">Reference proteome</keyword>
<reference evidence="2 3" key="1">
    <citation type="submission" date="2016-01" db="EMBL/GenBank/DDBJ databases">
        <title>Janibacter melonis strain CD11_4 genome sequencing and assembly.</title>
        <authorList>
            <person name="Nair G.R."/>
            <person name="Kaur G."/>
            <person name="Chander A.M."/>
            <person name="Mayilraj S."/>
        </authorList>
    </citation>
    <scope>NUCLEOTIDE SEQUENCE [LARGE SCALE GENOMIC DNA]</scope>
    <source>
        <strain evidence="2 3">CD11-4</strain>
    </source>
</reference>
<gene>
    <name evidence="2" type="ORF">AWH69_12190</name>
</gene>
<dbReference type="InterPro" id="IPR042226">
    <property type="entry name" value="eFR1_2_sf"/>
</dbReference>
<dbReference type="Proteomes" id="UP000076976">
    <property type="component" value="Unassembled WGS sequence"/>
</dbReference>
<dbReference type="EMBL" id="LQZG01000003">
    <property type="protein sequence ID" value="OAB87120.1"/>
    <property type="molecule type" value="Genomic_DNA"/>
</dbReference>
<dbReference type="Gene3D" id="3.30.420.60">
    <property type="entry name" value="eRF1 domain 2"/>
    <property type="match status" value="1"/>
</dbReference>
<proteinExistence type="predicted"/>
<dbReference type="AlphaFoldDB" id="A0A176QBS1"/>
<dbReference type="RefSeq" id="WP_068275945.1">
    <property type="nucleotide sequence ID" value="NZ_LQZG01000003.1"/>
</dbReference>
<evidence type="ECO:0000259" key="1">
    <source>
        <dbReference type="Pfam" id="PF18859"/>
    </source>
</evidence>
<dbReference type="STRING" id="262209.AWH69_12190"/>
<feature type="domain" description="Actinobacteria/chloroflexi VLRF1 release factor" evidence="1">
    <location>
        <begin position="45"/>
        <end position="179"/>
    </location>
</feature>